<accession>A0A8J2ZWL3</accession>
<evidence type="ECO:0000256" key="1">
    <source>
        <dbReference type="SAM" id="SignalP"/>
    </source>
</evidence>
<reference evidence="2" key="1">
    <citation type="journal article" date="2014" name="Int. J. Syst. Evol. Microbiol.">
        <title>Complete genome sequence of Corynebacterium casei LMG S-19264T (=DSM 44701T), isolated from a smear-ripened cheese.</title>
        <authorList>
            <consortium name="US DOE Joint Genome Institute (JGI-PGF)"/>
            <person name="Walter F."/>
            <person name="Albersmeier A."/>
            <person name="Kalinowski J."/>
            <person name="Ruckert C."/>
        </authorList>
    </citation>
    <scope>NUCLEOTIDE SEQUENCE</scope>
    <source>
        <strain evidence="2">CGMCC 1.12777</strain>
    </source>
</reference>
<dbReference type="Pfam" id="PF01547">
    <property type="entry name" value="SBP_bac_1"/>
    <property type="match status" value="1"/>
</dbReference>
<dbReference type="PROSITE" id="PS51257">
    <property type="entry name" value="PROKAR_LIPOPROTEIN"/>
    <property type="match status" value="1"/>
</dbReference>
<dbReference type="EMBL" id="BMFV01000012">
    <property type="protein sequence ID" value="GGH81330.1"/>
    <property type="molecule type" value="Genomic_DNA"/>
</dbReference>
<name>A0A8J2ZWL3_9BACL</name>
<organism evidence="2 3">
    <name type="scientific">Pullulanibacillus pueri</name>
    <dbReference type="NCBI Taxonomy" id="1437324"/>
    <lineage>
        <taxon>Bacteria</taxon>
        <taxon>Bacillati</taxon>
        <taxon>Bacillota</taxon>
        <taxon>Bacilli</taxon>
        <taxon>Bacillales</taxon>
        <taxon>Sporolactobacillaceae</taxon>
        <taxon>Pullulanibacillus</taxon>
    </lineage>
</organism>
<dbReference type="SUPFAM" id="SSF53850">
    <property type="entry name" value="Periplasmic binding protein-like II"/>
    <property type="match status" value="1"/>
</dbReference>
<dbReference type="AlphaFoldDB" id="A0A8J2ZWL3"/>
<dbReference type="Gene3D" id="3.40.190.10">
    <property type="entry name" value="Periplasmic binding protein-like II"/>
    <property type="match status" value="1"/>
</dbReference>
<feature type="chain" id="PRO_5038570779" description="Extracellular solute-binding protein" evidence="1">
    <location>
        <begin position="21"/>
        <end position="157"/>
    </location>
</feature>
<protein>
    <recommendedName>
        <fullName evidence="4">Extracellular solute-binding protein</fullName>
    </recommendedName>
</protein>
<evidence type="ECO:0000313" key="2">
    <source>
        <dbReference type="EMBL" id="GGH81330.1"/>
    </source>
</evidence>
<proteinExistence type="predicted"/>
<evidence type="ECO:0000313" key="3">
    <source>
        <dbReference type="Proteomes" id="UP000656813"/>
    </source>
</evidence>
<reference evidence="2" key="2">
    <citation type="submission" date="2020-09" db="EMBL/GenBank/DDBJ databases">
        <authorList>
            <person name="Sun Q."/>
            <person name="Zhou Y."/>
        </authorList>
    </citation>
    <scope>NUCLEOTIDE SEQUENCE</scope>
    <source>
        <strain evidence="2">CGMCC 1.12777</strain>
    </source>
</reference>
<dbReference type="RefSeq" id="WP_268236375.1">
    <property type="nucleotide sequence ID" value="NZ_BMFV01000012.1"/>
</dbReference>
<feature type="signal peptide" evidence="1">
    <location>
        <begin position="1"/>
        <end position="20"/>
    </location>
</feature>
<gene>
    <name evidence="2" type="ORF">GCM10007096_19070</name>
</gene>
<dbReference type="Proteomes" id="UP000656813">
    <property type="component" value="Unassembled WGS sequence"/>
</dbReference>
<sequence length="157" mass="17663">MKHKFIVILTFLLLCSLLMAGCSSKETSKKTTADVKPIVTDPDTFPIVKDKVTLTVLIPSNSLVKDFNTNDFTKWYEKKTGVHVKWEIIPEDGAAEKLNLMLASGDLPDVIMHMPVTKSQLMVYGKKGVFQSLNNLIDKYGLRPRKCLMMSLALKMQ</sequence>
<keyword evidence="3" id="KW-1185">Reference proteome</keyword>
<evidence type="ECO:0008006" key="4">
    <source>
        <dbReference type="Google" id="ProtNLM"/>
    </source>
</evidence>
<keyword evidence="1" id="KW-0732">Signal</keyword>
<dbReference type="InterPro" id="IPR006059">
    <property type="entry name" value="SBP"/>
</dbReference>
<comment type="caution">
    <text evidence="2">The sequence shown here is derived from an EMBL/GenBank/DDBJ whole genome shotgun (WGS) entry which is preliminary data.</text>
</comment>